<dbReference type="PANTHER" id="PTHR32060:SF30">
    <property type="entry name" value="CARBOXY-TERMINAL PROCESSING PROTEASE CTPA"/>
    <property type="match status" value="1"/>
</dbReference>
<dbReference type="GO" id="GO:0007165">
    <property type="term" value="P:signal transduction"/>
    <property type="evidence" value="ECO:0007669"/>
    <property type="project" value="TreeGrafter"/>
</dbReference>
<dbReference type="SMART" id="SM00245">
    <property type="entry name" value="TSPc"/>
    <property type="match status" value="1"/>
</dbReference>
<evidence type="ECO:0000313" key="9">
    <source>
        <dbReference type="EMBL" id="KWX10181.1"/>
    </source>
</evidence>
<accession>A0A132N002</accession>
<feature type="transmembrane region" description="Helical" evidence="6">
    <location>
        <begin position="15"/>
        <end position="35"/>
    </location>
</feature>
<comment type="caution">
    <text evidence="8">The sequence shown here is derived from an EMBL/GenBank/DDBJ whole genome shotgun (WGS) entry which is preliminary data.</text>
</comment>
<gene>
    <name evidence="8" type="ORF">TH66_11170</name>
    <name evidence="9" type="ORF">TR74_05175</name>
</gene>
<dbReference type="PROSITE" id="PS50106">
    <property type="entry name" value="PDZ"/>
    <property type="match status" value="1"/>
</dbReference>
<dbReference type="GO" id="GO:0004175">
    <property type="term" value="F:endopeptidase activity"/>
    <property type="evidence" value="ECO:0007669"/>
    <property type="project" value="TreeGrafter"/>
</dbReference>
<dbReference type="CDD" id="cd07560">
    <property type="entry name" value="Peptidase_S41_CPP"/>
    <property type="match status" value="1"/>
</dbReference>
<dbReference type="InterPro" id="IPR005151">
    <property type="entry name" value="Tail-specific_protease"/>
</dbReference>
<dbReference type="GO" id="GO:0006508">
    <property type="term" value="P:proteolysis"/>
    <property type="evidence" value="ECO:0007669"/>
    <property type="project" value="UniProtKB-KW"/>
</dbReference>
<comment type="similarity">
    <text evidence="1 5">Belongs to the peptidase S41A family.</text>
</comment>
<reference evidence="8 11" key="2">
    <citation type="submission" date="2015-02" db="EMBL/GenBank/DDBJ databases">
        <title>Physiological reanalysis, assessment of diazotrophy, and genome sequences of multiple isolates of Streptomyces thermoautotrophicus.</title>
        <authorList>
            <person name="MacKellar D.C."/>
            <person name="Lieber L."/>
            <person name="Norman J."/>
            <person name="Bolger A."/>
            <person name="Tobin C."/>
            <person name="Murray J.W."/>
            <person name="Prell J."/>
        </authorList>
    </citation>
    <scope>NUCLEOTIDE SEQUENCE [LARGE SCALE GENOMIC DNA]</scope>
    <source>
        <strain evidence="8 11">UBT1</strain>
    </source>
</reference>
<evidence type="ECO:0000256" key="3">
    <source>
        <dbReference type="ARBA" id="ARBA00022801"/>
    </source>
</evidence>
<feature type="domain" description="PDZ" evidence="7">
    <location>
        <begin position="104"/>
        <end position="165"/>
    </location>
</feature>
<evidence type="ECO:0000256" key="2">
    <source>
        <dbReference type="ARBA" id="ARBA00022670"/>
    </source>
</evidence>
<keyword evidence="6" id="KW-0812">Transmembrane</keyword>
<dbReference type="EMBL" id="JYIJ01000017">
    <property type="protein sequence ID" value="KWX03459.1"/>
    <property type="molecule type" value="Genomic_DNA"/>
</dbReference>
<name>A0A132N002_9ACTN</name>
<evidence type="ECO:0000313" key="11">
    <source>
        <dbReference type="Proteomes" id="UP000070659"/>
    </source>
</evidence>
<dbReference type="GO" id="GO:0008236">
    <property type="term" value="F:serine-type peptidase activity"/>
    <property type="evidence" value="ECO:0007669"/>
    <property type="project" value="UniProtKB-KW"/>
</dbReference>
<dbReference type="PATRIC" id="fig|1469144.8.peg.2758"/>
<dbReference type="InterPro" id="IPR001478">
    <property type="entry name" value="PDZ"/>
</dbReference>
<dbReference type="InterPro" id="IPR041489">
    <property type="entry name" value="PDZ_6"/>
</dbReference>
<organism evidence="8 11">
    <name type="scientific">Carbonactinospora thermoautotrophica</name>
    <dbReference type="NCBI Taxonomy" id="1469144"/>
    <lineage>
        <taxon>Bacteria</taxon>
        <taxon>Bacillati</taxon>
        <taxon>Actinomycetota</taxon>
        <taxon>Actinomycetes</taxon>
        <taxon>Kitasatosporales</taxon>
        <taxon>Carbonactinosporaceae</taxon>
        <taxon>Carbonactinospora</taxon>
    </lineage>
</organism>
<keyword evidence="6" id="KW-1133">Transmembrane helix</keyword>
<evidence type="ECO:0000256" key="1">
    <source>
        <dbReference type="ARBA" id="ARBA00009179"/>
    </source>
</evidence>
<evidence type="ECO:0000256" key="4">
    <source>
        <dbReference type="ARBA" id="ARBA00022825"/>
    </source>
</evidence>
<dbReference type="GO" id="GO:0030288">
    <property type="term" value="C:outer membrane-bounded periplasmic space"/>
    <property type="evidence" value="ECO:0007669"/>
    <property type="project" value="TreeGrafter"/>
</dbReference>
<dbReference type="InterPro" id="IPR004447">
    <property type="entry name" value="Peptidase_S41A"/>
</dbReference>
<dbReference type="InterPro" id="IPR029045">
    <property type="entry name" value="ClpP/crotonase-like_dom_sf"/>
</dbReference>
<dbReference type="EMBL" id="JYIK01000593">
    <property type="protein sequence ID" value="KWX10181.1"/>
    <property type="molecule type" value="Genomic_DNA"/>
</dbReference>
<dbReference type="OrthoDB" id="9812068at2"/>
<dbReference type="Pfam" id="PF03572">
    <property type="entry name" value="Peptidase_S41"/>
    <property type="match status" value="1"/>
</dbReference>
<evidence type="ECO:0000256" key="5">
    <source>
        <dbReference type="RuleBase" id="RU004404"/>
    </source>
</evidence>
<dbReference type="SUPFAM" id="SSF52096">
    <property type="entry name" value="ClpP/crotonase"/>
    <property type="match status" value="1"/>
</dbReference>
<keyword evidence="3 5" id="KW-0378">Hydrolase</keyword>
<proteinExistence type="inferred from homology"/>
<dbReference type="AlphaFoldDB" id="A0A132N002"/>
<dbReference type="SMART" id="SM00228">
    <property type="entry name" value="PDZ"/>
    <property type="match status" value="1"/>
</dbReference>
<evidence type="ECO:0000259" key="7">
    <source>
        <dbReference type="PROSITE" id="PS50106"/>
    </source>
</evidence>
<keyword evidence="4 5" id="KW-0720">Serine protease</keyword>
<keyword evidence="6" id="KW-0472">Membrane</keyword>
<evidence type="ECO:0000313" key="10">
    <source>
        <dbReference type="Proteomes" id="UP000070598"/>
    </source>
</evidence>
<dbReference type="CDD" id="cd06782">
    <property type="entry name" value="cpPDZ_CPP-like"/>
    <property type="match status" value="1"/>
</dbReference>
<dbReference type="SUPFAM" id="SSF50156">
    <property type="entry name" value="PDZ domain-like"/>
    <property type="match status" value="1"/>
</dbReference>
<dbReference type="Gene3D" id="3.90.226.10">
    <property type="entry name" value="2-enoyl-CoA Hydratase, Chain A, domain 1"/>
    <property type="match status" value="1"/>
</dbReference>
<dbReference type="Gene3D" id="3.30.750.44">
    <property type="match status" value="1"/>
</dbReference>
<dbReference type="Pfam" id="PF17820">
    <property type="entry name" value="PDZ_6"/>
    <property type="match status" value="1"/>
</dbReference>
<evidence type="ECO:0000313" key="8">
    <source>
        <dbReference type="EMBL" id="KWX03459.1"/>
    </source>
</evidence>
<dbReference type="NCBIfam" id="TIGR00225">
    <property type="entry name" value="prc"/>
    <property type="match status" value="1"/>
</dbReference>
<sequence length="401" mass="42170">MSTISGSGRRLRRGAAIVTAVAFAYGGGVVTGILGSENPPPPRRQPETGLLDEAAQRIAAEAARPVDRQQLERAAVEGMLRALGDKWSAFYQPSEFDGYASALEGHYSGVGLWLRRSPQGRIRVASVQPGSPAAGVRIAAGDELVSVAGQPVAGRTVEDVVSALRGPVGSKVQIVFARHGRRYTATLTRTLMSTDDVTVQRLRGVGGAPVTKIRIASFTRGVGQQVRQALAEHPEQHRGGVVLDLRDNPGGLLDEAVDVTSAFLNGGPVVSYQSRADGSRTLYARPGGDRTTRIVVLVNGGTASAAEIVAAALQDHHRALVIGSRTFGKGSVQEPSRLSDGSAIQLTVGWYRTPKGRYIDGVGVEPDIPVDTTDPKVAEQRALEVLRGLLASLGGDTKGRG</sequence>
<dbReference type="RefSeq" id="WP_066887132.1">
    <property type="nucleotide sequence ID" value="NZ_JYIJ01000017.1"/>
</dbReference>
<dbReference type="PANTHER" id="PTHR32060">
    <property type="entry name" value="TAIL-SPECIFIC PROTEASE"/>
    <property type="match status" value="1"/>
</dbReference>
<protein>
    <recommendedName>
        <fullName evidence="7">PDZ domain-containing protein</fullName>
    </recommendedName>
</protein>
<dbReference type="InterPro" id="IPR036034">
    <property type="entry name" value="PDZ_sf"/>
</dbReference>
<dbReference type="Proteomes" id="UP000070598">
    <property type="component" value="Unassembled WGS sequence"/>
</dbReference>
<dbReference type="Gene3D" id="2.30.42.10">
    <property type="match status" value="1"/>
</dbReference>
<reference evidence="10" key="1">
    <citation type="submission" date="2015-02" db="EMBL/GenBank/DDBJ databases">
        <title>Physiological reanalysis, assessment of diazotrophy, and genome sequences of multiple isolates of Streptomyces thermoautotrophicus.</title>
        <authorList>
            <person name="MacKellar D.C."/>
            <person name="Lieber L."/>
            <person name="Norman J."/>
            <person name="Bolger A."/>
            <person name="Tobin C."/>
            <person name="Murray J.W."/>
            <person name="Friesen M."/>
            <person name="Prell J."/>
        </authorList>
    </citation>
    <scope>NUCLEOTIDE SEQUENCE [LARGE SCALE GENOMIC DNA]</scope>
    <source>
        <strain evidence="10">UBT1</strain>
    </source>
</reference>
<keyword evidence="2 5" id="KW-0645">Protease</keyword>
<dbReference type="Proteomes" id="UP000070659">
    <property type="component" value="Unassembled WGS sequence"/>
</dbReference>
<evidence type="ECO:0000256" key="6">
    <source>
        <dbReference type="SAM" id="Phobius"/>
    </source>
</evidence>